<evidence type="ECO:0000256" key="5">
    <source>
        <dbReference type="PROSITE-ProRule" id="PRU10141"/>
    </source>
</evidence>
<evidence type="ECO:0000256" key="4">
    <source>
        <dbReference type="ARBA" id="ARBA00022840"/>
    </source>
</evidence>
<accession>A0ABT1YRP1</accession>
<keyword evidence="3 7" id="KW-0418">Kinase</keyword>
<dbReference type="InterPro" id="IPR011009">
    <property type="entry name" value="Kinase-like_dom_sf"/>
</dbReference>
<proteinExistence type="predicted"/>
<dbReference type="Pfam" id="PF00069">
    <property type="entry name" value="Pkinase"/>
    <property type="match status" value="1"/>
</dbReference>
<keyword evidence="1" id="KW-0808">Transferase</keyword>
<sequence>MLNQQSGKHAGDVLGDRYKIVTVLGSGGMSTVYLAEDLRLAGKRWAVKETRTTEKEALACVAEADMLIRLNHPNLPKIVDFYPAGNEGFSYLVMDYIEGETLLQRFERQAKRMPEGQVIGYALQLCDLFQYLHTRRPDPIIYRDLKPTNLMIDVEERVRLIDFGIARSFKAGQIADTVSIGTIGFAAPEQFEGRQTDSRTDLYGLGALMYFLLSGGQYYCAAYKRLREHDAGLSASLTALVEKLLRTEPGERCQTAAEVRSELQQVLAVQRAHDGAAAGAERRAPGSGAVARGHARAEAAAAAGAAGMAQPPRIIAVGALYAGAGATFAALAIARALHGLGVPHAVLEPPGRQPELYALLYGERHAPAGYRCYNEAGGGEPQWADGCTLWLPAKALPYAQPADSAAPSGSGRSADGTPLPYGAGRVADASASSAYYLQTYGGPIMGDALYAPSIGPGSGTYRHENNGSGSGLRGAQEYWLELFEGLARPVILIDIGSDWQGPAARELLGIATELVYVADPLLHKLELPSARRNLRLLSELRQVGKAVYGIANKAVASSHTAHWLRVLPEQPVCLLPAIHQGKLAEASWLGVLAQERPGVKQPLNRALHSWLLSLLPQTRGQEKPDGTKRMLNKFLKNG</sequence>
<gene>
    <name evidence="7" type="ORF">NV381_32065</name>
</gene>
<keyword evidence="8" id="KW-1185">Reference proteome</keyword>
<evidence type="ECO:0000259" key="6">
    <source>
        <dbReference type="PROSITE" id="PS50011"/>
    </source>
</evidence>
<keyword evidence="4 5" id="KW-0067">ATP-binding</keyword>
<name>A0ABT1YRP1_9BACL</name>
<dbReference type="InterPro" id="IPR017441">
    <property type="entry name" value="Protein_kinase_ATP_BS"/>
</dbReference>
<dbReference type="SMART" id="SM00220">
    <property type="entry name" value="S_TKc"/>
    <property type="match status" value="1"/>
</dbReference>
<dbReference type="SUPFAM" id="SSF56112">
    <property type="entry name" value="Protein kinase-like (PK-like)"/>
    <property type="match status" value="1"/>
</dbReference>
<evidence type="ECO:0000256" key="2">
    <source>
        <dbReference type="ARBA" id="ARBA00022741"/>
    </source>
</evidence>
<evidence type="ECO:0000313" key="7">
    <source>
        <dbReference type="EMBL" id="MCR8635836.1"/>
    </source>
</evidence>
<protein>
    <submittedName>
        <fullName evidence="7">Serine/threonine protein kinase</fullName>
    </submittedName>
</protein>
<comment type="caution">
    <text evidence="7">The sequence shown here is derived from an EMBL/GenBank/DDBJ whole genome shotgun (WGS) entry which is preliminary data.</text>
</comment>
<organism evidence="7 8">
    <name type="scientific">Paenibacillus radicis</name>
    <name type="common">ex Xue et al. 2023</name>
    <dbReference type="NCBI Taxonomy" id="2972489"/>
    <lineage>
        <taxon>Bacteria</taxon>
        <taxon>Bacillati</taxon>
        <taxon>Bacillota</taxon>
        <taxon>Bacilli</taxon>
        <taxon>Bacillales</taxon>
        <taxon>Paenibacillaceae</taxon>
        <taxon>Paenibacillus</taxon>
    </lineage>
</organism>
<dbReference type="EMBL" id="JANQBD010000032">
    <property type="protein sequence ID" value="MCR8635836.1"/>
    <property type="molecule type" value="Genomic_DNA"/>
</dbReference>
<evidence type="ECO:0000256" key="1">
    <source>
        <dbReference type="ARBA" id="ARBA00022679"/>
    </source>
</evidence>
<dbReference type="InterPro" id="IPR000719">
    <property type="entry name" value="Prot_kinase_dom"/>
</dbReference>
<dbReference type="PROSITE" id="PS00108">
    <property type="entry name" value="PROTEIN_KINASE_ST"/>
    <property type="match status" value="1"/>
</dbReference>
<dbReference type="CDD" id="cd14014">
    <property type="entry name" value="STKc_PknB_like"/>
    <property type="match status" value="1"/>
</dbReference>
<dbReference type="PANTHER" id="PTHR43289:SF34">
    <property type="entry name" value="SERINE_THREONINE-PROTEIN KINASE YBDM-RELATED"/>
    <property type="match status" value="1"/>
</dbReference>
<dbReference type="GO" id="GO:0004674">
    <property type="term" value="F:protein serine/threonine kinase activity"/>
    <property type="evidence" value="ECO:0007669"/>
    <property type="project" value="UniProtKB-KW"/>
</dbReference>
<dbReference type="RefSeq" id="WP_258217379.1">
    <property type="nucleotide sequence ID" value="NZ_JANQBD010000032.1"/>
</dbReference>
<dbReference type="InterPro" id="IPR008271">
    <property type="entry name" value="Ser/Thr_kinase_AS"/>
</dbReference>
<feature type="binding site" evidence="5">
    <location>
        <position position="48"/>
    </location>
    <ligand>
        <name>ATP</name>
        <dbReference type="ChEBI" id="CHEBI:30616"/>
    </ligand>
</feature>
<dbReference type="PROSITE" id="PS50011">
    <property type="entry name" value="PROTEIN_KINASE_DOM"/>
    <property type="match status" value="1"/>
</dbReference>
<dbReference type="Gene3D" id="3.30.200.20">
    <property type="entry name" value="Phosphorylase Kinase, domain 1"/>
    <property type="match status" value="1"/>
</dbReference>
<keyword evidence="7" id="KW-0723">Serine/threonine-protein kinase</keyword>
<dbReference type="PROSITE" id="PS00107">
    <property type="entry name" value="PROTEIN_KINASE_ATP"/>
    <property type="match status" value="1"/>
</dbReference>
<reference evidence="7 8" key="1">
    <citation type="submission" date="2022-08" db="EMBL/GenBank/DDBJ databases">
        <title>Paenibacillus endoradicis sp. nov., Paenibacillus radicibacter sp. nov and Paenibacillus pararadicis sp. nov., three cold-adapted plant growth-promoting bacteria isolated from root of Larix gmelinii in Great Khingan.</title>
        <authorList>
            <person name="Xue H."/>
        </authorList>
    </citation>
    <scope>NUCLEOTIDE SEQUENCE [LARGE SCALE GENOMIC DNA]</scope>
    <source>
        <strain evidence="7 8">N5-1-1-5</strain>
    </source>
</reference>
<evidence type="ECO:0000256" key="3">
    <source>
        <dbReference type="ARBA" id="ARBA00022777"/>
    </source>
</evidence>
<feature type="domain" description="Protein kinase" evidence="6">
    <location>
        <begin position="18"/>
        <end position="267"/>
    </location>
</feature>
<dbReference type="PANTHER" id="PTHR43289">
    <property type="entry name" value="MITOGEN-ACTIVATED PROTEIN KINASE KINASE KINASE 20-RELATED"/>
    <property type="match status" value="1"/>
</dbReference>
<keyword evidence="2 5" id="KW-0547">Nucleotide-binding</keyword>
<evidence type="ECO:0000313" key="8">
    <source>
        <dbReference type="Proteomes" id="UP001300012"/>
    </source>
</evidence>
<dbReference type="Proteomes" id="UP001300012">
    <property type="component" value="Unassembled WGS sequence"/>
</dbReference>
<dbReference type="Gene3D" id="1.10.510.10">
    <property type="entry name" value="Transferase(Phosphotransferase) domain 1"/>
    <property type="match status" value="1"/>
</dbReference>